<dbReference type="GO" id="GO:0006644">
    <property type="term" value="P:phospholipid metabolic process"/>
    <property type="evidence" value="ECO:0007669"/>
    <property type="project" value="InterPro"/>
</dbReference>
<dbReference type="GO" id="GO:0005576">
    <property type="term" value="C:extracellular region"/>
    <property type="evidence" value="ECO:0007669"/>
    <property type="project" value="UniProtKB-SubCell"/>
</dbReference>
<evidence type="ECO:0000256" key="2">
    <source>
        <dbReference type="ARBA" id="ARBA00022525"/>
    </source>
</evidence>
<dbReference type="Pfam" id="PF05482">
    <property type="entry name" value="Serendipity_A"/>
    <property type="match status" value="1"/>
</dbReference>
<dbReference type="InParanoid" id="A0A7E5VBE9"/>
<dbReference type="Pfam" id="PF06951">
    <property type="entry name" value="PLA2G12"/>
    <property type="match status" value="1"/>
</dbReference>
<name>A0A7E5VBE9_TRINI</name>
<dbReference type="GO" id="GO:0005737">
    <property type="term" value="C:cytoplasm"/>
    <property type="evidence" value="ECO:0007669"/>
    <property type="project" value="InterPro"/>
</dbReference>
<dbReference type="RefSeq" id="XP_026725614.1">
    <property type="nucleotide sequence ID" value="XM_026869813.1"/>
</dbReference>
<dbReference type="OrthoDB" id="3935740at2759"/>
<evidence type="ECO:0000313" key="4">
    <source>
        <dbReference type="RefSeq" id="XP_026725614.1"/>
    </source>
</evidence>
<organism evidence="3 4">
    <name type="scientific">Trichoplusia ni</name>
    <name type="common">Cabbage looper</name>
    <dbReference type="NCBI Taxonomy" id="7111"/>
    <lineage>
        <taxon>Eukaryota</taxon>
        <taxon>Metazoa</taxon>
        <taxon>Ecdysozoa</taxon>
        <taxon>Arthropoda</taxon>
        <taxon>Hexapoda</taxon>
        <taxon>Insecta</taxon>
        <taxon>Pterygota</taxon>
        <taxon>Neoptera</taxon>
        <taxon>Endopterygota</taxon>
        <taxon>Lepidoptera</taxon>
        <taxon>Glossata</taxon>
        <taxon>Ditrysia</taxon>
        <taxon>Noctuoidea</taxon>
        <taxon>Noctuidae</taxon>
        <taxon>Plusiinae</taxon>
        <taxon>Trichoplusia</taxon>
    </lineage>
</organism>
<comment type="subcellular location">
    <subcellularLocation>
        <location evidence="1">Secreted</location>
    </subcellularLocation>
</comment>
<dbReference type="AlphaFoldDB" id="A0A7E5VBE9"/>
<dbReference type="InterPro" id="IPR036444">
    <property type="entry name" value="PLipase_A2_dom_sf"/>
</dbReference>
<dbReference type="Proteomes" id="UP000322000">
    <property type="component" value="Chromosome 1"/>
</dbReference>
<dbReference type="InterPro" id="IPR010711">
    <property type="entry name" value="PLA2G12"/>
</dbReference>
<keyword evidence="2" id="KW-0964">Secreted</keyword>
<evidence type="ECO:0000256" key="1">
    <source>
        <dbReference type="ARBA" id="ARBA00004613"/>
    </source>
</evidence>
<dbReference type="InterPro" id="IPR008837">
    <property type="entry name" value="Serendipity_A"/>
</dbReference>
<dbReference type="GO" id="GO:0005509">
    <property type="term" value="F:calcium ion binding"/>
    <property type="evidence" value="ECO:0007669"/>
    <property type="project" value="InterPro"/>
</dbReference>
<dbReference type="GO" id="GO:0004623">
    <property type="term" value="F:phospholipase A2 activity"/>
    <property type="evidence" value="ECO:0007669"/>
    <property type="project" value="InterPro"/>
</dbReference>
<sequence>MEIPYRKIMIYVLTFVAYAYTGMGSSMLRNLKDAVLSAESVFGDMFKNVITVAEKFRSLHEVFDAAVEEECIFNCPEGGKPVRNRNHVPTSDGCGSLGFEIASEYLPLEEMTKCCDTHDICYDTCNSGKETCELDFKRCLYNYCDSYKSVNVAGDTITKGCKTAAKLLFTGTLTLGCKSYLDAQKNACYCPPQKNNKYKKYPGSGDYWLLIFDVNFLYNYFRFYFGIKETGLLLDKIHPLILRLRNKLSCYEENENNVARVRDVFTLCSSQINKCLIYIFDVFKLEYKHHTYLQESRQYTLERLSWCMNRLLSIESYLEETSVSSDLSESADDSFNTTTMYFVNWIDHTFEILGKLADIIYKTEYKESDTLFIQWKDDMVECVSALHVSIDELLLSAMTLCRYCLSDDQHVVKARCQVVLRETKSLLSELIKGDFSSVVKATPETLKLPIMPSNVNVLIDVLKDVLYALETNTNTALLALVSHCFSYIKSPIAILKNHFNNNAKGTCPCLIKSEDEVTENCSFVKDFDLYNERLLQIGNFAVSCSSDQNRIVTLRSGLASLEALDPHLVPALMMSADSHHAALMINSWTHEVQEIRDSVFLIVDPSAFAEKTKQMMHQKLLDVLNEGSYKNADVCSVINLGCMVSDFFHVYDKLEPDALGHHDKLLVLLGDLDKVQKECKIVSNLLSSGDDYVYDVKMPKNDKVSLDQLLKRLKLMYTLVTRIHALHHPKDADDQWLGCEGEEEPQIVNKNATHTILKNYDTYVNSPRKLLNNMTRSVFARTNVRSSTRNVPLAKLTKHLKTKMCTELSFSVQLDRLFNSEDSNVDSCETKELFVNKQLDQVRDSSISIFYNFSPIRNRPSLRKAVLSRQCKMPVKREVDINIENNDTYDNGLMDETTSLQITDILNQMNDMTSVLSTTKPSLPKADKGEATSYQQNESKNVLRINVNNQNIVSKHVWNIPVNASVVEMPLEDSAANVTQPSNVNTLERIHDLDYVESKLNSLKSQLETSL</sequence>
<dbReference type="PROSITE" id="PS00118">
    <property type="entry name" value="PA2_HIS"/>
    <property type="match status" value="1"/>
</dbReference>
<proteinExistence type="predicted"/>
<dbReference type="GO" id="GO:0050482">
    <property type="term" value="P:arachidonate secretion"/>
    <property type="evidence" value="ECO:0007669"/>
    <property type="project" value="InterPro"/>
</dbReference>
<protein>
    <submittedName>
        <fullName evidence="4">Uncharacterized protein LOC113492344</fullName>
    </submittedName>
</protein>
<dbReference type="GeneID" id="113492344"/>
<dbReference type="InterPro" id="IPR033113">
    <property type="entry name" value="PLA2_histidine"/>
</dbReference>
<dbReference type="PANTHER" id="PTHR12824:SF8">
    <property type="entry name" value="GXIVSPLA2, ISOFORM A"/>
    <property type="match status" value="1"/>
</dbReference>
<dbReference type="Gene3D" id="1.20.90.10">
    <property type="entry name" value="Phospholipase A2 domain"/>
    <property type="match status" value="1"/>
</dbReference>
<dbReference type="KEGG" id="tnl:113492344"/>
<keyword evidence="3" id="KW-1185">Reference proteome</keyword>
<dbReference type="Gene3D" id="1.20.120.810">
    <property type="entry name" value="Vinculin, Vh2 four-helix bundle"/>
    <property type="match status" value="1"/>
</dbReference>
<accession>A0A7E5VBE9</accession>
<dbReference type="SUPFAM" id="SSF48619">
    <property type="entry name" value="Phospholipase A2, PLA2"/>
    <property type="match status" value="1"/>
</dbReference>
<gene>
    <name evidence="4" type="primary">LOC113492344</name>
</gene>
<dbReference type="FunCoup" id="A0A7E5VBE9">
    <property type="interactions" value="60"/>
</dbReference>
<dbReference type="GO" id="GO:0016042">
    <property type="term" value="P:lipid catabolic process"/>
    <property type="evidence" value="ECO:0007669"/>
    <property type="project" value="InterPro"/>
</dbReference>
<dbReference type="PANTHER" id="PTHR12824">
    <property type="entry name" value="GROUP XII SECRETORY PHOSPHOLIPASE A2 FAMILY MEMBER"/>
    <property type="match status" value="1"/>
</dbReference>
<dbReference type="GO" id="GO:0007349">
    <property type="term" value="P:cellularization"/>
    <property type="evidence" value="ECO:0007669"/>
    <property type="project" value="InterPro"/>
</dbReference>
<dbReference type="GO" id="GO:0016020">
    <property type="term" value="C:membrane"/>
    <property type="evidence" value="ECO:0007669"/>
    <property type="project" value="InterPro"/>
</dbReference>
<evidence type="ECO:0000313" key="3">
    <source>
        <dbReference type="Proteomes" id="UP000322000"/>
    </source>
</evidence>
<reference evidence="4" key="1">
    <citation type="submission" date="2025-08" db="UniProtKB">
        <authorList>
            <consortium name="RefSeq"/>
        </authorList>
    </citation>
    <scope>IDENTIFICATION</scope>
</reference>